<organism evidence="1">
    <name type="scientific">marine sediment metagenome</name>
    <dbReference type="NCBI Taxonomy" id="412755"/>
    <lineage>
        <taxon>unclassified sequences</taxon>
        <taxon>metagenomes</taxon>
        <taxon>ecological metagenomes</taxon>
    </lineage>
</organism>
<accession>X0ZTP5</accession>
<dbReference type="EMBL" id="BART01001175">
    <property type="protein sequence ID" value="GAG63818.1"/>
    <property type="molecule type" value="Genomic_DNA"/>
</dbReference>
<gene>
    <name evidence="1" type="ORF">S01H4_04400</name>
</gene>
<proteinExistence type="predicted"/>
<dbReference type="AlphaFoldDB" id="X0ZTP5"/>
<protein>
    <submittedName>
        <fullName evidence="1">Uncharacterized protein</fullName>
    </submittedName>
</protein>
<evidence type="ECO:0000313" key="1">
    <source>
        <dbReference type="EMBL" id="GAG63818.1"/>
    </source>
</evidence>
<name>X0ZTP5_9ZZZZ</name>
<comment type="caution">
    <text evidence="1">The sequence shown here is derived from an EMBL/GenBank/DDBJ whole genome shotgun (WGS) entry which is preliminary data.</text>
</comment>
<reference evidence="1" key="1">
    <citation type="journal article" date="2014" name="Front. Microbiol.">
        <title>High frequency of phylogenetically diverse reductive dehalogenase-homologous genes in deep subseafloor sedimentary metagenomes.</title>
        <authorList>
            <person name="Kawai M."/>
            <person name="Futagami T."/>
            <person name="Toyoda A."/>
            <person name="Takaki Y."/>
            <person name="Nishi S."/>
            <person name="Hori S."/>
            <person name="Arai W."/>
            <person name="Tsubouchi T."/>
            <person name="Morono Y."/>
            <person name="Uchiyama I."/>
            <person name="Ito T."/>
            <person name="Fujiyama A."/>
            <person name="Inagaki F."/>
            <person name="Takami H."/>
        </authorList>
    </citation>
    <scope>NUCLEOTIDE SEQUENCE</scope>
    <source>
        <strain evidence="1">Expedition CK06-06</strain>
    </source>
</reference>
<sequence>MQEEIMLLFRDILLICEEMELLDGTKFSLDGLKLSSNASKERSGTKSDLKKKKEKIEKWLLKNEGKQGKRGKEVQLEEGLNISWQRDKNGLKGLVKG</sequence>